<feature type="domain" description="Glycoside hydrolase family 20 catalytic" evidence="3">
    <location>
        <begin position="94"/>
        <end position="310"/>
    </location>
</feature>
<keyword evidence="6" id="KW-1185">Reference proteome</keyword>
<evidence type="ECO:0000256" key="1">
    <source>
        <dbReference type="ARBA" id="ARBA00006285"/>
    </source>
</evidence>
<dbReference type="Proteomes" id="UP000306509">
    <property type="component" value="Unassembled WGS sequence"/>
</dbReference>
<dbReference type="InterPro" id="IPR038901">
    <property type="entry name" value="HEXDC-like"/>
</dbReference>
<dbReference type="CDD" id="cd06565">
    <property type="entry name" value="GH20_GcnA-like"/>
    <property type="match status" value="1"/>
</dbReference>
<reference evidence="5 6" key="1">
    <citation type="journal article" date="2019" name="Anaerobe">
        <title>Detection of Robinsoniella peoriensis in multiple bone samples of a trauma patient.</title>
        <authorList>
            <person name="Schrottner P."/>
            <person name="Hartwich K."/>
            <person name="Bunk B."/>
            <person name="Schober I."/>
            <person name="Helbig S."/>
            <person name="Rudolph W.W."/>
            <person name="Gunzer F."/>
        </authorList>
    </citation>
    <scope>NUCLEOTIDE SEQUENCE [LARGE SCALE GENOMIC DNA]</scope>
    <source>
        <strain evidence="5 6">DSM 106044</strain>
    </source>
</reference>
<comment type="similarity">
    <text evidence="1">Belongs to the glycosyl hydrolase 20 family.</text>
</comment>
<evidence type="ECO:0000259" key="4">
    <source>
        <dbReference type="Pfam" id="PF18088"/>
    </source>
</evidence>
<accession>A0A4U8Q273</accession>
<evidence type="ECO:0000259" key="3">
    <source>
        <dbReference type="Pfam" id="PF00728"/>
    </source>
</evidence>
<dbReference type="EMBL" id="QGQD01000107">
    <property type="protein sequence ID" value="TLC97982.1"/>
    <property type="molecule type" value="Genomic_DNA"/>
</dbReference>
<dbReference type="Gene3D" id="1.20.120.670">
    <property type="entry name" value="N-acetyl-b-d-glucoasminidase"/>
    <property type="match status" value="1"/>
</dbReference>
<proteinExistence type="inferred from homology"/>
<organism evidence="5 6">
    <name type="scientific">Robinsoniella peoriensis</name>
    <dbReference type="NCBI Taxonomy" id="180332"/>
    <lineage>
        <taxon>Bacteria</taxon>
        <taxon>Bacillati</taxon>
        <taxon>Bacillota</taxon>
        <taxon>Clostridia</taxon>
        <taxon>Lachnospirales</taxon>
        <taxon>Lachnospiraceae</taxon>
        <taxon>Robinsoniella</taxon>
    </lineage>
</organism>
<name>A0A4U8Q273_9FIRM</name>
<dbReference type="PANTHER" id="PTHR21040">
    <property type="entry name" value="BCDNA.GH04120"/>
    <property type="match status" value="1"/>
</dbReference>
<gene>
    <name evidence="5" type="ORF">DSM106044_05350</name>
</gene>
<dbReference type="InterPro" id="IPR041063">
    <property type="entry name" value="Glyco_H_20C_C"/>
</dbReference>
<dbReference type="InterPro" id="IPR015883">
    <property type="entry name" value="Glyco_hydro_20_cat"/>
</dbReference>
<dbReference type="RefSeq" id="WP_138004093.1">
    <property type="nucleotide sequence ID" value="NZ_QGQD01000107.1"/>
</dbReference>
<dbReference type="PANTHER" id="PTHR21040:SF8">
    <property type="entry name" value="BCDNA.GH04120"/>
    <property type="match status" value="1"/>
</dbReference>
<dbReference type="Pfam" id="PF00728">
    <property type="entry name" value="Glyco_hydro_20"/>
    <property type="match status" value="1"/>
</dbReference>
<protein>
    <submittedName>
        <fullName evidence="5">N-acetyl-beta-hexosaminidase</fullName>
    </submittedName>
</protein>
<dbReference type="Pfam" id="PF18088">
    <property type="entry name" value="Glyco_H_20C_C"/>
    <property type="match status" value="1"/>
</dbReference>
<dbReference type="AlphaFoldDB" id="A0A4U8Q273"/>
<dbReference type="GO" id="GO:0004563">
    <property type="term" value="F:beta-N-acetylhexosaminidase activity"/>
    <property type="evidence" value="ECO:0007669"/>
    <property type="project" value="UniProtKB-ARBA"/>
</dbReference>
<comment type="caution">
    <text evidence="5">The sequence shown here is derived from an EMBL/GenBank/DDBJ whole genome shotgun (WGS) entry which is preliminary data.</text>
</comment>
<sequence length="644" mass="74757">MKFYLSGVNGNRKEMTEMFLTNQGHKCVGEDMDIIIEFTEGDVLRAEFDGKKLQLYGKEDVHFYRALHLFLQKIKNVNTEPFVKEEKICFKETGIMIDCSRNGTVDKPMLKEFIRLCAASGMNRLYLYMEDVYEVSGDPYFGAYRGKYTYEDLKELDEYGNKSGVELIPAIQTLAHLHTYLRWPKTKNLRDTEDILMVGTKDTGEFVRKIIQSASGPFSSKKIHVGMDEADLLGLGQYLRNNGFEERYRIMTKHLQMVSQICGEEGLEMMLWSDMFFRLKSPSGEYYDLTEDTDFNLPQPLPKNLTLVYWDYYHHDKGMYDKNIRLHRKLTDKIGFAGGGWTWNGIAPNYSKAEKTLREGLASCREQNIDKVMCTFWFDNGTETPVRTAFYSALYFAELCYREEMDMEQFDCWLLQLTGYTSEAYHLLDAFDNTPGVKKDNENADNPSKYLLYQDVLTGLFDGQIAGLGVDMGLYYKKLAEQLDDLLNRKGIFSMDTQRKFPMDTVFHYYEALADILSLKSMLGIEIRKAYRAGDRETLVLLADRIRRLLPKISHLKEIREELWFSECRPFGFEVLDIRIGGVMVRLESAEKRLRNYLERKTDILQELEEPMIVYQEDPEDDNHKMCMGGFWQGMVSAGNIAGI</sequence>
<dbReference type="STRING" id="180332.GCA_000797495_01727"/>
<dbReference type="Gene3D" id="3.20.20.80">
    <property type="entry name" value="Glycosidases"/>
    <property type="match status" value="1"/>
</dbReference>
<evidence type="ECO:0000313" key="5">
    <source>
        <dbReference type="EMBL" id="TLC97982.1"/>
    </source>
</evidence>
<evidence type="ECO:0000313" key="6">
    <source>
        <dbReference type="Proteomes" id="UP000306509"/>
    </source>
</evidence>
<keyword evidence="2" id="KW-0378">Hydrolase</keyword>
<feature type="domain" description="Glycoside Hydrolase 20C C-terminal" evidence="4">
    <location>
        <begin position="423"/>
        <end position="627"/>
    </location>
</feature>
<evidence type="ECO:0000256" key="2">
    <source>
        <dbReference type="ARBA" id="ARBA00022801"/>
    </source>
</evidence>
<dbReference type="GO" id="GO:0005975">
    <property type="term" value="P:carbohydrate metabolic process"/>
    <property type="evidence" value="ECO:0007669"/>
    <property type="project" value="InterPro"/>
</dbReference>
<dbReference type="SUPFAM" id="SSF51445">
    <property type="entry name" value="(Trans)glycosidases"/>
    <property type="match status" value="1"/>
</dbReference>
<dbReference type="InterPro" id="IPR017853">
    <property type="entry name" value="GH"/>
</dbReference>